<reference evidence="8 9" key="1">
    <citation type="journal article" date="2019" name="Int. J. Syst. Evol. Microbiol.">
        <title>Rufibacter sediminis sp. nov., isolated from freshwater lake sediment.</title>
        <authorList>
            <person name="Qu J.H."/>
            <person name="Zhang L.J."/>
            <person name="Fu Y.H."/>
            <person name="Li H.F."/>
        </authorList>
    </citation>
    <scope>NUCLEOTIDE SEQUENCE [LARGE SCALE GENOMIC DNA]</scope>
    <source>
        <strain evidence="8 9">H-1</strain>
    </source>
</reference>
<name>A0ABR6VQA5_9BACT</name>
<evidence type="ECO:0000256" key="2">
    <source>
        <dbReference type="ARBA" id="ARBA00022729"/>
    </source>
</evidence>
<dbReference type="Pfam" id="PF04616">
    <property type="entry name" value="Glyco_hydro_43"/>
    <property type="match status" value="1"/>
</dbReference>
<evidence type="ECO:0000256" key="7">
    <source>
        <dbReference type="SAM" id="SignalP"/>
    </source>
</evidence>
<dbReference type="Gene3D" id="2.115.10.20">
    <property type="entry name" value="Glycosyl hydrolase domain, family 43"/>
    <property type="match status" value="1"/>
</dbReference>
<comment type="similarity">
    <text evidence="1 5">Belongs to the glycosyl hydrolase 43 family.</text>
</comment>
<evidence type="ECO:0000256" key="5">
    <source>
        <dbReference type="RuleBase" id="RU361187"/>
    </source>
</evidence>
<dbReference type="SUPFAM" id="SSF75005">
    <property type="entry name" value="Arabinanase/levansucrase/invertase"/>
    <property type="match status" value="1"/>
</dbReference>
<feature type="chain" id="PRO_5046032971" evidence="7">
    <location>
        <begin position="25"/>
        <end position="357"/>
    </location>
</feature>
<evidence type="ECO:0000313" key="9">
    <source>
        <dbReference type="Proteomes" id="UP000659698"/>
    </source>
</evidence>
<dbReference type="PANTHER" id="PTHR43817:SF1">
    <property type="entry name" value="HYDROLASE, FAMILY 43, PUTATIVE (AFU_ORTHOLOGUE AFUA_3G01660)-RELATED"/>
    <property type="match status" value="1"/>
</dbReference>
<sequence length="357" mass="40784">MNASRLLTFLFAVMLLLSGGAVHAQKLKKNQFNNPLALQRADPHVWKASDGTYYFVATVPEYDRLEIRSSKTINGIKEAKPVVVWRKHEKGPMGNHIWAPELHQINGKWYIYFAAGSAEDKWKIRKYALSNASADPTQGEWKEEGEIVSQPNQFTLDATTFEHKGQRYMIWVDRGAPDKVTNTSLYIARMTSPTTLDDKQVIITQPEFAWEIQGHRVNEAPAVLIRNGKVFVTFSASATDANYCLGLLWAEEGADLLDTASWHKLPEPVFYTNERLKRFGPGHNSFIVAEDGKTDIMIYHARDYKDIKGEPLYDPNRHTRARVLRWTKDGMPDFGQELEDNEMALKKTKRSKKAKKQ</sequence>
<dbReference type="RefSeq" id="WP_186634827.1">
    <property type="nucleotide sequence ID" value="NZ_JACOAF010000019.1"/>
</dbReference>
<organism evidence="8 9">
    <name type="scientific">Rufibacter sediminis</name>
    <dbReference type="NCBI Taxonomy" id="2762756"/>
    <lineage>
        <taxon>Bacteria</taxon>
        <taxon>Pseudomonadati</taxon>
        <taxon>Bacteroidota</taxon>
        <taxon>Cytophagia</taxon>
        <taxon>Cytophagales</taxon>
        <taxon>Hymenobacteraceae</taxon>
        <taxon>Rufibacter</taxon>
    </lineage>
</organism>
<proteinExistence type="inferred from homology"/>
<evidence type="ECO:0000256" key="4">
    <source>
        <dbReference type="ARBA" id="ARBA00023295"/>
    </source>
</evidence>
<feature type="region of interest" description="Disordered" evidence="6">
    <location>
        <begin position="337"/>
        <end position="357"/>
    </location>
</feature>
<keyword evidence="2 7" id="KW-0732">Signal</keyword>
<feature type="compositionally biased region" description="Basic residues" evidence="6">
    <location>
        <begin position="346"/>
        <end position="357"/>
    </location>
</feature>
<dbReference type="GO" id="GO:0016787">
    <property type="term" value="F:hydrolase activity"/>
    <property type="evidence" value="ECO:0007669"/>
    <property type="project" value="UniProtKB-KW"/>
</dbReference>
<evidence type="ECO:0000313" key="8">
    <source>
        <dbReference type="EMBL" id="MBC3539337.1"/>
    </source>
</evidence>
<dbReference type="PANTHER" id="PTHR43817">
    <property type="entry name" value="GLYCOSYL HYDROLASE"/>
    <property type="match status" value="1"/>
</dbReference>
<gene>
    <name evidence="8" type="ORF">H7U12_06565</name>
</gene>
<dbReference type="InterPro" id="IPR006710">
    <property type="entry name" value="Glyco_hydro_43"/>
</dbReference>
<dbReference type="Proteomes" id="UP000659698">
    <property type="component" value="Unassembled WGS sequence"/>
</dbReference>
<evidence type="ECO:0000256" key="3">
    <source>
        <dbReference type="ARBA" id="ARBA00022801"/>
    </source>
</evidence>
<feature type="signal peptide" evidence="7">
    <location>
        <begin position="1"/>
        <end position="24"/>
    </location>
</feature>
<keyword evidence="3 5" id="KW-0378">Hydrolase</keyword>
<accession>A0ABR6VQA5</accession>
<dbReference type="PIRSF" id="PIRSF025414">
    <property type="entry name" value="Alpha-L-arabinofuranosidase"/>
    <property type="match status" value="1"/>
</dbReference>
<evidence type="ECO:0000256" key="1">
    <source>
        <dbReference type="ARBA" id="ARBA00009865"/>
    </source>
</evidence>
<comment type="caution">
    <text evidence="8">The sequence shown here is derived from an EMBL/GenBank/DDBJ whole genome shotgun (WGS) entry which is preliminary data.</text>
</comment>
<dbReference type="InterPro" id="IPR023296">
    <property type="entry name" value="Glyco_hydro_beta-prop_sf"/>
</dbReference>
<evidence type="ECO:0000256" key="6">
    <source>
        <dbReference type="SAM" id="MobiDB-lite"/>
    </source>
</evidence>
<keyword evidence="9" id="KW-1185">Reference proteome</keyword>
<dbReference type="InterPro" id="IPR016828">
    <property type="entry name" value="Alpha-L-arabinofuranosidase"/>
</dbReference>
<dbReference type="EMBL" id="JACOAF010000019">
    <property type="protein sequence ID" value="MBC3539337.1"/>
    <property type="molecule type" value="Genomic_DNA"/>
</dbReference>
<dbReference type="CDD" id="cd18817">
    <property type="entry name" value="GH43f_LbAraf43-like"/>
    <property type="match status" value="1"/>
</dbReference>
<protein>
    <submittedName>
        <fullName evidence="8">Glycoside hydrolase family 43 protein</fullName>
    </submittedName>
</protein>
<keyword evidence="4 5" id="KW-0326">Glycosidase</keyword>